<evidence type="ECO:0000256" key="1">
    <source>
        <dbReference type="SAM" id="Phobius"/>
    </source>
</evidence>
<keyword evidence="1" id="KW-1133">Transmembrane helix</keyword>
<sequence>MMIVNIYTIFMVSLGCLFFIAGTLGLLRFPDVFCRLHALTKSDNLGLGLITLGLLPQVDSVSMAIKILLIWTLLLLTSATSCHLVARHERRRQLSEQAEGLHNNPHSEGGNEP</sequence>
<protein>
    <submittedName>
        <fullName evidence="2">Monovalent cation/H(+) antiporter subunit G</fullName>
    </submittedName>
</protein>
<keyword evidence="3" id="KW-1185">Reference proteome</keyword>
<proteinExistence type="predicted"/>
<gene>
    <name evidence="2" type="ORF">GCM10009111_06360</name>
</gene>
<name>A0ABN1L3Q8_9GAMM</name>
<evidence type="ECO:0000313" key="2">
    <source>
        <dbReference type="EMBL" id="GAA0812442.1"/>
    </source>
</evidence>
<dbReference type="PANTHER" id="PTHR34703">
    <property type="entry name" value="ANTIPORTER SUBUNIT MNHG2-RELATED"/>
    <property type="match status" value="1"/>
</dbReference>
<keyword evidence="1" id="KW-0472">Membrane</keyword>
<comment type="caution">
    <text evidence="2">The sequence shown here is derived from an EMBL/GenBank/DDBJ whole genome shotgun (WGS) entry which is preliminary data.</text>
</comment>
<feature type="transmembrane region" description="Helical" evidence="1">
    <location>
        <begin position="6"/>
        <end position="27"/>
    </location>
</feature>
<reference evidence="2 3" key="1">
    <citation type="journal article" date="2019" name="Int. J. Syst. Evol. Microbiol.">
        <title>The Global Catalogue of Microorganisms (GCM) 10K type strain sequencing project: providing services to taxonomists for standard genome sequencing and annotation.</title>
        <authorList>
            <consortium name="The Broad Institute Genomics Platform"/>
            <consortium name="The Broad Institute Genome Sequencing Center for Infectious Disease"/>
            <person name="Wu L."/>
            <person name="Ma J."/>
        </authorList>
    </citation>
    <scope>NUCLEOTIDE SEQUENCE [LARGE SCALE GENOMIC DNA]</scope>
    <source>
        <strain evidence="2 3">JCM 15608</strain>
    </source>
</reference>
<dbReference type="Pfam" id="PF03334">
    <property type="entry name" value="PhaG_MnhG_YufB"/>
    <property type="match status" value="1"/>
</dbReference>
<accession>A0ABN1L3Q8</accession>
<dbReference type="Proteomes" id="UP001500021">
    <property type="component" value="Unassembled WGS sequence"/>
</dbReference>
<feature type="transmembrane region" description="Helical" evidence="1">
    <location>
        <begin position="64"/>
        <end position="86"/>
    </location>
</feature>
<dbReference type="EMBL" id="BAAAFA010000002">
    <property type="protein sequence ID" value="GAA0812442.1"/>
    <property type="molecule type" value="Genomic_DNA"/>
</dbReference>
<evidence type="ECO:0000313" key="3">
    <source>
        <dbReference type="Proteomes" id="UP001500021"/>
    </source>
</evidence>
<dbReference type="InterPro" id="IPR005133">
    <property type="entry name" value="PhaG_MnhG_YufB"/>
</dbReference>
<dbReference type="RefSeq" id="WP_343814918.1">
    <property type="nucleotide sequence ID" value="NZ_BAAAFA010000002.1"/>
</dbReference>
<keyword evidence="1" id="KW-0812">Transmembrane</keyword>
<organism evidence="2 3">
    <name type="scientific">Colwellia asteriadis</name>
    <dbReference type="NCBI Taxonomy" id="517723"/>
    <lineage>
        <taxon>Bacteria</taxon>
        <taxon>Pseudomonadati</taxon>
        <taxon>Pseudomonadota</taxon>
        <taxon>Gammaproteobacteria</taxon>
        <taxon>Alteromonadales</taxon>
        <taxon>Colwelliaceae</taxon>
        <taxon>Colwellia</taxon>
    </lineage>
</organism>
<dbReference type="PANTHER" id="PTHR34703:SF1">
    <property type="entry name" value="ANTIPORTER SUBUNIT MNHG2-RELATED"/>
    <property type="match status" value="1"/>
</dbReference>